<keyword evidence="8 15" id="KW-0675">Receptor</keyword>
<keyword evidence="6 11" id="KW-0798">TonB box</keyword>
<evidence type="ECO:0000256" key="12">
    <source>
        <dbReference type="SAM" id="MobiDB-lite"/>
    </source>
</evidence>
<dbReference type="InterPro" id="IPR000531">
    <property type="entry name" value="Beta-barrel_TonB"/>
</dbReference>
<dbReference type="Pfam" id="PF00593">
    <property type="entry name" value="TonB_dep_Rec_b-barrel"/>
    <property type="match status" value="1"/>
</dbReference>
<comment type="similarity">
    <text evidence="10 11">Belongs to the TonB-dependent receptor family.</text>
</comment>
<evidence type="ECO:0000256" key="4">
    <source>
        <dbReference type="ARBA" id="ARBA00022692"/>
    </source>
</evidence>
<evidence type="ECO:0000256" key="5">
    <source>
        <dbReference type="ARBA" id="ARBA00022729"/>
    </source>
</evidence>
<dbReference type="AlphaFoldDB" id="A0A938XVN4"/>
<dbReference type="PROSITE" id="PS52016">
    <property type="entry name" value="TONB_DEPENDENT_REC_3"/>
    <property type="match status" value="1"/>
</dbReference>
<dbReference type="InterPro" id="IPR036942">
    <property type="entry name" value="Beta-barrel_TonB_sf"/>
</dbReference>
<dbReference type="Gene3D" id="2.40.170.20">
    <property type="entry name" value="TonB-dependent receptor, beta-barrel domain"/>
    <property type="match status" value="1"/>
</dbReference>
<feature type="domain" description="TonB-dependent receptor-like beta-barrel" evidence="13">
    <location>
        <begin position="256"/>
        <end position="619"/>
    </location>
</feature>
<keyword evidence="4 10" id="KW-0812">Transmembrane</keyword>
<feature type="region of interest" description="Disordered" evidence="12">
    <location>
        <begin position="243"/>
        <end position="263"/>
    </location>
</feature>
<protein>
    <submittedName>
        <fullName evidence="15">Outer membrane receptor for ferrienterochelin and colicins</fullName>
    </submittedName>
</protein>
<dbReference type="SUPFAM" id="SSF56935">
    <property type="entry name" value="Porins"/>
    <property type="match status" value="1"/>
</dbReference>
<dbReference type="InterPro" id="IPR037066">
    <property type="entry name" value="Plug_dom_sf"/>
</dbReference>
<evidence type="ECO:0000256" key="2">
    <source>
        <dbReference type="ARBA" id="ARBA00022448"/>
    </source>
</evidence>
<comment type="caution">
    <text evidence="15">The sequence shown here is derived from an EMBL/GenBank/DDBJ whole genome shotgun (WGS) entry which is preliminary data.</text>
</comment>
<feature type="domain" description="TonB-dependent receptor plug" evidence="14">
    <location>
        <begin position="47"/>
        <end position="153"/>
    </location>
</feature>
<evidence type="ECO:0000256" key="6">
    <source>
        <dbReference type="ARBA" id="ARBA00023077"/>
    </source>
</evidence>
<dbReference type="Pfam" id="PF07715">
    <property type="entry name" value="Plug"/>
    <property type="match status" value="1"/>
</dbReference>
<comment type="subcellular location">
    <subcellularLocation>
        <location evidence="1 10">Cell outer membrane</location>
        <topology evidence="1 10">Multi-pass membrane protein</topology>
    </subcellularLocation>
</comment>
<evidence type="ECO:0000256" key="8">
    <source>
        <dbReference type="ARBA" id="ARBA00023170"/>
    </source>
</evidence>
<evidence type="ECO:0000256" key="7">
    <source>
        <dbReference type="ARBA" id="ARBA00023136"/>
    </source>
</evidence>
<keyword evidence="7 10" id="KW-0472">Membrane</keyword>
<evidence type="ECO:0000313" key="15">
    <source>
        <dbReference type="EMBL" id="MBM7557141.1"/>
    </source>
</evidence>
<dbReference type="InterPro" id="IPR012910">
    <property type="entry name" value="Plug_dom"/>
</dbReference>
<evidence type="ECO:0000256" key="1">
    <source>
        <dbReference type="ARBA" id="ARBA00004571"/>
    </source>
</evidence>
<proteinExistence type="inferred from homology"/>
<organism evidence="15 16">
    <name type="scientific">Halanaerobacter jeridensis</name>
    <dbReference type="NCBI Taxonomy" id="706427"/>
    <lineage>
        <taxon>Bacteria</taxon>
        <taxon>Bacillati</taxon>
        <taxon>Bacillota</taxon>
        <taxon>Clostridia</taxon>
        <taxon>Halanaerobiales</taxon>
        <taxon>Halobacteroidaceae</taxon>
        <taxon>Halanaerobacter</taxon>
    </lineage>
</organism>
<dbReference type="PANTHER" id="PTHR30069">
    <property type="entry name" value="TONB-DEPENDENT OUTER MEMBRANE RECEPTOR"/>
    <property type="match status" value="1"/>
</dbReference>
<evidence type="ECO:0000256" key="3">
    <source>
        <dbReference type="ARBA" id="ARBA00022452"/>
    </source>
</evidence>
<evidence type="ECO:0000256" key="10">
    <source>
        <dbReference type="PROSITE-ProRule" id="PRU01360"/>
    </source>
</evidence>
<keyword evidence="5" id="KW-0732">Signal</keyword>
<dbReference type="GO" id="GO:0044718">
    <property type="term" value="P:siderophore transmembrane transport"/>
    <property type="evidence" value="ECO:0007669"/>
    <property type="project" value="TreeGrafter"/>
</dbReference>
<keyword evidence="9 10" id="KW-0998">Cell outer membrane</keyword>
<dbReference type="Gene3D" id="2.170.130.10">
    <property type="entry name" value="TonB-dependent receptor, plug domain"/>
    <property type="match status" value="1"/>
</dbReference>
<dbReference type="GO" id="GO:0009279">
    <property type="term" value="C:cell outer membrane"/>
    <property type="evidence" value="ECO:0007669"/>
    <property type="project" value="UniProtKB-SubCell"/>
</dbReference>
<evidence type="ECO:0000256" key="11">
    <source>
        <dbReference type="RuleBase" id="RU003357"/>
    </source>
</evidence>
<name>A0A938XVN4_9FIRM</name>
<gene>
    <name evidence="15" type="ORF">JOC47_001995</name>
</gene>
<dbReference type="InterPro" id="IPR039426">
    <property type="entry name" value="TonB-dep_rcpt-like"/>
</dbReference>
<dbReference type="GO" id="GO:0015344">
    <property type="term" value="F:siderophore uptake transmembrane transporter activity"/>
    <property type="evidence" value="ECO:0007669"/>
    <property type="project" value="TreeGrafter"/>
</dbReference>
<dbReference type="RefSeq" id="WP_204701900.1">
    <property type="nucleotide sequence ID" value="NZ_JAFBDQ010000009.1"/>
</dbReference>
<evidence type="ECO:0000313" key="16">
    <source>
        <dbReference type="Proteomes" id="UP000774000"/>
    </source>
</evidence>
<dbReference type="PANTHER" id="PTHR30069:SF29">
    <property type="entry name" value="HEMOGLOBIN AND HEMOGLOBIN-HAPTOGLOBIN-BINDING PROTEIN 1-RELATED"/>
    <property type="match status" value="1"/>
</dbReference>
<sequence length="645" mass="73217">MKKWIIVLTLILSCTLIIGEVRAEEGEEETFSLEEIVVTASKYEEELSETSVSGEVIDQEDISNKNAYNAADLLKDITGVQINDYSGVAGVKTISIRGSQPEQVLVLIDGQPMNSRQSGQIDLSRLNIEQIEKIEVLRGPASAIYGANALGGVVNIITKSGTDKARTNVKMGYGSFNTQQYSLTQQGGGKKLNYNVAVTAKKSDGHRDIPDNSDLEQYNLFTKFDYQLTKYSDLILSLRYNDSDKGTPGKITNPSPNAQQNDEDKNINLTWKQQREDTDTKVLAYYNQHEQSYYDKYYSNQDDPADFNNYYRDQNGDVYYYDGSERKEVNNINLTENIDRSIHDTNRMGLDFSRTKYYQDHTLSYGTTVKQNEIDSNKNGEHETLNKALFVQDKWAVNEAIIVNLGSRYDDHEKFGSEISPRSGMVYEFNQNLKLHLSGGQAYRTPTFNDLYWPASAYTEGNPDLEPETAVAYEIGSTYLTEQSKIKVSLFQRDVEDLIDWAPGDDGVYRPYNVNQAEISGVELNAKRELNEKITAGFNYTYLDAVNTTAGKRLEYRPYHKANLDLNYRADEFATAVNAQLVDGRTGDLASYFVLDGKVSKDYQINNYDFKLSLEINNLLDREYEVRAGYPMAERNYMMTVITEF</sequence>
<keyword evidence="3 10" id="KW-1134">Transmembrane beta strand</keyword>
<accession>A0A938XVN4</accession>
<keyword evidence="2 10" id="KW-0813">Transport</keyword>
<evidence type="ECO:0000259" key="13">
    <source>
        <dbReference type="Pfam" id="PF00593"/>
    </source>
</evidence>
<dbReference type="Proteomes" id="UP000774000">
    <property type="component" value="Unassembled WGS sequence"/>
</dbReference>
<feature type="compositionally biased region" description="Polar residues" evidence="12">
    <location>
        <begin position="250"/>
        <end position="260"/>
    </location>
</feature>
<dbReference type="EMBL" id="JAFBDQ010000009">
    <property type="protein sequence ID" value="MBM7557141.1"/>
    <property type="molecule type" value="Genomic_DNA"/>
</dbReference>
<dbReference type="CDD" id="cd01347">
    <property type="entry name" value="ligand_gated_channel"/>
    <property type="match status" value="1"/>
</dbReference>
<evidence type="ECO:0000259" key="14">
    <source>
        <dbReference type="Pfam" id="PF07715"/>
    </source>
</evidence>
<keyword evidence="16" id="KW-1185">Reference proteome</keyword>
<evidence type="ECO:0000256" key="9">
    <source>
        <dbReference type="ARBA" id="ARBA00023237"/>
    </source>
</evidence>
<reference evidence="15" key="1">
    <citation type="submission" date="2021-01" db="EMBL/GenBank/DDBJ databases">
        <title>Genomic Encyclopedia of Type Strains, Phase IV (KMG-IV): sequencing the most valuable type-strain genomes for metagenomic binning, comparative biology and taxonomic classification.</title>
        <authorList>
            <person name="Goeker M."/>
        </authorList>
    </citation>
    <scope>NUCLEOTIDE SEQUENCE</scope>
    <source>
        <strain evidence="15">DSM 23230</strain>
    </source>
</reference>